<reference evidence="2" key="1">
    <citation type="submission" date="2023-10" db="EMBL/GenBank/DDBJ databases">
        <title>Genome assemblies of two species of porcelain crab, Petrolisthes cinctipes and Petrolisthes manimaculis (Anomura: Porcellanidae).</title>
        <authorList>
            <person name="Angst P."/>
        </authorList>
    </citation>
    <scope>NUCLEOTIDE SEQUENCE</scope>
    <source>
        <strain evidence="2">PB745_01</strain>
        <tissue evidence="2">Gill</tissue>
    </source>
</reference>
<gene>
    <name evidence="2" type="ORF">Pcinc_023015</name>
</gene>
<proteinExistence type="predicted"/>
<evidence type="ECO:0000313" key="2">
    <source>
        <dbReference type="EMBL" id="KAK3871857.1"/>
    </source>
</evidence>
<comment type="caution">
    <text evidence="2">The sequence shown here is derived from an EMBL/GenBank/DDBJ whole genome shotgun (WGS) entry which is preliminary data.</text>
</comment>
<protein>
    <submittedName>
        <fullName evidence="2">Uncharacterized protein</fullName>
    </submittedName>
</protein>
<sequence length="144" mass="16184">MRKVERKKSCLRKEGRKEWKQIAWREEIRNNSSLGEEEEEGSKGMREENGLGDEEEGRKDVYMEEAKINEAERKLPVRVASSPPASYVTVASSQSSFKSAPPLTSQYLPVRVASSPPASYVTVASSQSSFKSARLLRHSSFQSE</sequence>
<dbReference type="EMBL" id="JAWQEG010002457">
    <property type="protein sequence ID" value="KAK3871857.1"/>
    <property type="molecule type" value="Genomic_DNA"/>
</dbReference>
<evidence type="ECO:0000256" key="1">
    <source>
        <dbReference type="SAM" id="MobiDB-lite"/>
    </source>
</evidence>
<organism evidence="2 3">
    <name type="scientific">Petrolisthes cinctipes</name>
    <name type="common">Flat porcelain crab</name>
    <dbReference type="NCBI Taxonomy" id="88211"/>
    <lineage>
        <taxon>Eukaryota</taxon>
        <taxon>Metazoa</taxon>
        <taxon>Ecdysozoa</taxon>
        <taxon>Arthropoda</taxon>
        <taxon>Crustacea</taxon>
        <taxon>Multicrustacea</taxon>
        <taxon>Malacostraca</taxon>
        <taxon>Eumalacostraca</taxon>
        <taxon>Eucarida</taxon>
        <taxon>Decapoda</taxon>
        <taxon>Pleocyemata</taxon>
        <taxon>Anomura</taxon>
        <taxon>Galatheoidea</taxon>
        <taxon>Porcellanidae</taxon>
        <taxon>Petrolisthes</taxon>
    </lineage>
</organism>
<dbReference type="Proteomes" id="UP001286313">
    <property type="component" value="Unassembled WGS sequence"/>
</dbReference>
<accession>A0AAE1FD27</accession>
<keyword evidence="3" id="KW-1185">Reference proteome</keyword>
<evidence type="ECO:0000313" key="3">
    <source>
        <dbReference type="Proteomes" id="UP001286313"/>
    </source>
</evidence>
<feature type="region of interest" description="Disordered" evidence="1">
    <location>
        <begin position="28"/>
        <end position="59"/>
    </location>
</feature>
<name>A0AAE1FD27_PETCI</name>
<dbReference type="AlphaFoldDB" id="A0AAE1FD27"/>